<evidence type="ECO:0000256" key="3">
    <source>
        <dbReference type="ARBA" id="ARBA00012513"/>
    </source>
</evidence>
<comment type="catalytic activity">
    <reaction evidence="12">
        <text>L-seryl-[protein] + ATP = O-phospho-L-seryl-[protein] + ADP + H(+)</text>
        <dbReference type="Rhea" id="RHEA:17989"/>
        <dbReference type="Rhea" id="RHEA-COMP:9863"/>
        <dbReference type="Rhea" id="RHEA-COMP:11604"/>
        <dbReference type="ChEBI" id="CHEBI:15378"/>
        <dbReference type="ChEBI" id="CHEBI:29999"/>
        <dbReference type="ChEBI" id="CHEBI:30616"/>
        <dbReference type="ChEBI" id="CHEBI:83421"/>
        <dbReference type="ChEBI" id="CHEBI:456216"/>
        <dbReference type="EC" id="2.7.11.1"/>
    </reaction>
</comment>
<name>A0AA47MJ37_MERPO</name>
<comment type="similarity">
    <text evidence="2">Belongs to the protein kinase superfamily. CAMK Ser/Thr protein kinase family. PIM subfamily.</text>
</comment>
<evidence type="ECO:0000256" key="5">
    <source>
        <dbReference type="ARBA" id="ARBA00022527"/>
    </source>
</evidence>
<dbReference type="InterPro" id="IPR008271">
    <property type="entry name" value="Ser/Thr_kinase_AS"/>
</dbReference>
<organism evidence="14 15">
    <name type="scientific">Merluccius polli</name>
    <name type="common">Benguela hake</name>
    <name type="synonym">Merluccius cadenati</name>
    <dbReference type="NCBI Taxonomy" id="89951"/>
    <lineage>
        <taxon>Eukaryota</taxon>
        <taxon>Metazoa</taxon>
        <taxon>Chordata</taxon>
        <taxon>Craniata</taxon>
        <taxon>Vertebrata</taxon>
        <taxon>Euteleostomi</taxon>
        <taxon>Actinopterygii</taxon>
        <taxon>Neopterygii</taxon>
        <taxon>Teleostei</taxon>
        <taxon>Neoteleostei</taxon>
        <taxon>Acanthomorphata</taxon>
        <taxon>Zeiogadaria</taxon>
        <taxon>Gadariae</taxon>
        <taxon>Gadiformes</taxon>
        <taxon>Gadoidei</taxon>
        <taxon>Merlucciidae</taxon>
        <taxon>Merluccius</taxon>
    </lineage>
</organism>
<evidence type="ECO:0000256" key="10">
    <source>
        <dbReference type="ARBA" id="ARBA00023200"/>
    </source>
</evidence>
<dbReference type="GO" id="GO:0005737">
    <property type="term" value="C:cytoplasm"/>
    <property type="evidence" value="ECO:0007669"/>
    <property type="project" value="TreeGrafter"/>
</dbReference>
<dbReference type="EMBL" id="JAOPHQ010003990">
    <property type="protein sequence ID" value="KAK0140987.1"/>
    <property type="molecule type" value="Genomic_DNA"/>
</dbReference>
<gene>
    <name evidence="14" type="primary">pim2</name>
    <name evidence="14" type="ORF">N1851_022007</name>
</gene>
<evidence type="ECO:0000256" key="9">
    <source>
        <dbReference type="ARBA" id="ARBA00022840"/>
    </source>
</evidence>
<sequence length="185" mass="20625">MDLFGYMQERGGRLPEHEAKPSPTGITDHTYTSHAHIDIVLLQQVLAALAELHSNGVVHRDIKTENILVETGSNPPRVWVNDLGCGYFPREGPYTEFRAQAGLKILPPPHTVKSGTCRGGYGVGQLTVWQVGVMLYVMLTGRFKTVTHNCNRLNTPPPSPPLTMVARKVPVRYFQNDVFIYDSIE</sequence>
<dbReference type="EC" id="2.7.11.1" evidence="3"/>
<comment type="subcellular location">
    <subcellularLocation>
        <location evidence="1">Host cytoplasm</location>
    </subcellularLocation>
</comment>
<keyword evidence="8 14" id="KW-0418">Kinase</keyword>
<proteinExistence type="inferred from homology"/>
<keyword evidence="10" id="KW-1035">Host cytoplasm</keyword>
<evidence type="ECO:0000313" key="14">
    <source>
        <dbReference type="EMBL" id="KAK0140987.1"/>
    </source>
</evidence>
<dbReference type="PANTHER" id="PTHR22984:SF25">
    <property type="entry name" value="PROTEIN KINASE DOMAIN-CONTAINING PROTEIN"/>
    <property type="match status" value="1"/>
</dbReference>
<evidence type="ECO:0000256" key="4">
    <source>
        <dbReference type="ARBA" id="ARBA00016885"/>
    </source>
</evidence>
<dbReference type="PROSITE" id="PS00108">
    <property type="entry name" value="PROTEIN_KINASE_ST"/>
    <property type="match status" value="1"/>
</dbReference>
<keyword evidence="15" id="KW-1185">Reference proteome</keyword>
<feature type="domain" description="Protein kinase" evidence="13">
    <location>
        <begin position="1"/>
        <end position="185"/>
    </location>
</feature>
<dbReference type="InterPro" id="IPR051138">
    <property type="entry name" value="PIM_Ser/Thr_kinase"/>
</dbReference>
<comment type="catalytic activity">
    <reaction evidence="11">
        <text>L-threonyl-[protein] + ATP = O-phospho-L-threonyl-[protein] + ADP + H(+)</text>
        <dbReference type="Rhea" id="RHEA:46608"/>
        <dbReference type="Rhea" id="RHEA-COMP:11060"/>
        <dbReference type="Rhea" id="RHEA-COMP:11605"/>
        <dbReference type="ChEBI" id="CHEBI:15378"/>
        <dbReference type="ChEBI" id="CHEBI:30013"/>
        <dbReference type="ChEBI" id="CHEBI:30616"/>
        <dbReference type="ChEBI" id="CHEBI:61977"/>
        <dbReference type="ChEBI" id="CHEBI:456216"/>
        <dbReference type="EC" id="2.7.11.1"/>
    </reaction>
</comment>
<dbReference type="InterPro" id="IPR011009">
    <property type="entry name" value="Kinase-like_dom_sf"/>
</dbReference>
<dbReference type="Proteomes" id="UP001174136">
    <property type="component" value="Unassembled WGS sequence"/>
</dbReference>
<dbReference type="AlphaFoldDB" id="A0AA47MJ37"/>
<evidence type="ECO:0000256" key="2">
    <source>
        <dbReference type="ARBA" id="ARBA00005505"/>
    </source>
</evidence>
<comment type="caution">
    <text evidence="14">The sequence shown here is derived from an EMBL/GenBank/DDBJ whole genome shotgun (WGS) entry which is preliminary data.</text>
</comment>
<accession>A0AA47MJ37</accession>
<evidence type="ECO:0000259" key="13">
    <source>
        <dbReference type="PROSITE" id="PS50011"/>
    </source>
</evidence>
<dbReference type="InterPro" id="IPR000719">
    <property type="entry name" value="Prot_kinase_dom"/>
</dbReference>
<evidence type="ECO:0000256" key="1">
    <source>
        <dbReference type="ARBA" id="ARBA00004192"/>
    </source>
</evidence>
<dbReference type="Pfam" id="PF00069">
    <property type="entry name" value="Pkinase"/>
    <property type="match status" value="1"/>
</dbReference>
<protein>
    <recommendedName>
        <fullName evidence="4">Serine/threonine-protein kinase 1</fullName>
        <ecNumber evidence="3">2.7.11.1</ecNumber>
    </recommendedName>
</protein>
<reference evidence="14" key="1">
    <citation type="journal article" date="2023" name="Front. Mar. Sci.">
        <title>A new Merluccius polli reference genome to investigate the effects of global change in West African waters.</title>
        <authorList>
            <person name="Mateo J.L."/>
            <person name="Blanco-Fernandez C."/>
            <person name="Garcia-Vazquez E."/>
            <person name="Machado-Schiaffino G."/>
        </authorList>
    </citation>
    <scope>NUCLEOTIDE SEQUENCE</scope>
    <source>
        <strain evidence="14">C29</strain>
        <tissue evidence="14">Fin</tissue>
    </source>
</reference>
<keyword evidence="7" id="KW-0547">Nucleotide-binding</keyword>
<dbReference type="PANTHER" id="PTHR22984">
    <property type="entry name" value="SERINE/THREONINE-PROTEIN KINASE PIM"/>
    <property type="match status" value="1"/>
</dbReference>
<dbReference type="GO" id="GO:0005524">
    <property type="term" value="F:ATP binding"/>
    <property type="evidence" value="ECO:0007669"/>
    <property type="project" value="UniProtKB-KW"/>
</dbReference>
<evidence type="ECO:0000256" key="6">
    <source>
        <dbReference type="ARBA" id="ARBA00022679"/>
    </source>
</evidence>
<keyword evidence="5" id="KW-0723">Serine/threonine-protein kinase</keyword>
<evidence type="ECO:0000256" key="11">
    <source>
        <dbReference type="ARBA" id="ARBA00047899"/>
    </source>
</evidence>
<keyword evidence="6" id="KW-0808">Transferase</keyword>
<evidence type="ECO:0000256" key="8">
    <source>
        <dbReference type="ARBA" id="ARBA00022777"/>
    </source>
</evidence>
<evidence type="ECO:0000256" key="12">
    <source>
        <dbReference type="ARBA" id="ARBA00048679"/>
    </source>
</evidence>
<dbReference type="GO" id="GO:0004674">
    <property type="term" value="F:protein serine/threonine kinase activity"/>
    <property type="evidence" value="ECO:0007669"/>
    <property type="project" value="UniProtKB-KW"/>
</dbReference>
<dbReference type="PROSITE" id="PS50011">
    <property type="entry name" value="PROTEIN_KINASE_DOM"/>
    <property type="match status" value="1"/>
</dbReference>
<dbReference type="Gene3D" id="1.10.510.10">
    <property type="entry name" value="Transferase(Phosphotransferase) domain 1"/>
    <property type="match status" value="1"/>
</dbReference>
<evidence type="ECO:0000313" key="15">
    <source>
        <dbReference type="Proteomes" id="UP001174136"/>
    </source>
</evidence>
<evidence type="ECO:0000256" key="7">
    <source>
        <dbReference type="ARBA" id="ARBA00022741"/>
    </source>
</evidence>
<keyword evidence="9" id="KW-0067">ATP-binding</keyword>
<dbReference type="SUPFAM" id="SSF56112">
    <property type="entry name" value="Protein kinase-like (PK-like)"/>
    <property type="match status" value="1"/>
</dbReference>